<feature type="transmembrane region" description="Helical" evidence="17">
    <location>
        <begin position="967"/>
        <end position="989"/>
    </location>
</feature>
<dbReference type="SUPFAM" id="SSF64356">
    <property type="entry name" value="SNARE-like"/>
    <property type="match status" value="1"/>
</dbReference>
<keyword evidence="7 17" id="KW-0812">Transmembrane</keyword>
<dbReference type="Gene3D" id="1.20.5.110">
    <property type="match status" value="1"/>
</dbReference>
<evidence type="ECO:0000256" key="10">
    <source>
        <dbReference type="ARBA" id="ARBA00022989"/>
    </source>
</evidence>
<comment type="subcellular location">
    <subcellularLocation>
        <location evidence="2">Cell membrane</location>
        <topology evidence="2">Multi-pass membrane protein</topology>
    </subcellularLocation>
    <subcellularLocation>
        <location evidence="14">Endomembrane system</location>
        <topology evidence="14">Single-pass type IV membrane protein</topology>
    </subcellularLocation>
    <subcellularLocation>
        <location evidence="1">Golgi apparatus</location>
        <location evidence="1">trans-Golgi network membrane</location>
    </subcellularLocation>
</comment>
<evidence type="ECO:0000256" key="13">
    <source>
        <dbReference type="ARBA" id="ARBA00023303"/>
    </source>
</evidence>
<dbReference type="Pfam" id="PF00957">
    <property type="entry name" value="Synaptobrevin"/>
    <property type="match status" value="1"/>
</dbReference>
<dbReference type="Pfam" id="PF03189">
    <property type="entry name" value="Otopetrin"/>
    <property type="match status" value="1"/>
</dbReference>
<feature type="transmembrane region" description="Helical" evidence="17">
    <location>
        <begin position="605"/>
        <end position="624"/>
    </location>
</feature>
<keyword evidence="12 17" id="KW-0472">Membrane</keyword>
<evidence type="ECO:0000256" key="12">
    <source>
        <dbReference type="ARBA" id="ARBA00023136"/>
    </source>
</evidence>
<evidence type="ECO:0000313" key="20">
    <source>
        <dbReference type="EMBL" id="KOC66914.1"/>
    </source>
</evidence>
<feature type="transmembrane region" description="Helical" evidence="17">
    <location>
        <begin position="895"/>
        <end position="917"/>
    </location>
</feature>
<feature type="domain" description="Longin" evidence="18">
    <location>
        <begin position="7"/>
        <end position="110"/>
    </location>
</feature>
<dbReference type="GO" id="GO:0015252">
    <property type="term" value="F:proton channel activity"/>
    <property type="evidence" value="ECO:0007669"/>
    <property type="project" value="InterPro"/>
</dbReference>
<feature type="domain" description="V-SNARE coiled-coil homology" evidence="19">
    <location>
        <begin position="126"/>
        <end position="186"/>
    </location>
</feature>
<dbReference type="GO" id="GO:0005886">
    <property type="term" value="C:plasma membrane"/>
    <property type="evidence" value="ECO:0007669"/>
    <property type="project" value="UniProtKB-SubCell"/>
</dbReference>
<dbReference type="GO" id="GO:0015031">
    <property type="term" value="P:protein transport"/>
    <property type="evidence" value="ECO:0007669"/>
    <property type="project" value="UniProtKB-KW"/>
</dbReference>
<gene>
    <name evidence="20" type="ORF">WH47_11978</name>
</gene>
<dbReference type="FunFam" id="3.30.450.50:FF:000015">
    <property type="entry name" value="Synaptobrevin 2 isoform 1"/>
    <property type="match status" value="1"/>
</dbReference>
<dbReference type="InterPro" id="IPR001388">
    <property type="entry name" value="Synaptobrevin-like"/>
</dbReference>
<evidence type="ECO:0000256" key="1">
    <source>
        <dbReference type="ARBA" id="ARBA00004198"/>
    </source>
</evidence>
<keyword evidence="11" id="KW-0406">Ion transport</keyword>
<evidence type="ECO:0000259" key="19">
    <source>
        <dbReference type="PROSITE" id="PS50892"/>
    </source>
</evidence>
<dbReference type="FunFam" id="1.20.5.110:FF:000004">
    <property type="entry name" value="Vesicle-associated membrane protein 7"/>
    <property type="match status" value="1"/>
</dbReference>
<evidence type="ECO:0000256" key="14">
    <source>
        <dbReference type="ARBA" id="ARBA00046280"/>
    </source>
</evidence>
<dbReference type="InterPro" id="IPR010908">
    <property type="entry name" value="Longin_dom"/>
</dbReference>
<evidence type="ECO:0000256" key="9">
    <source>
        <dbReference type="ARBA" id="ARBA00022927"/>
    </source>
</evidence>
<name>A0A0L7R7U6_9HYME</name>
<dbReference type="CDD" id="cd14824">
    <property type="entry name" value="Longin"/>
    <property type="match status" value="1"/>
</dbReference>
<evidence type="ECO:0000256" key="5">
    <source>
        <dbReference type="ARBA" id="ARBA00022448"/>
    </source>
</evidence>
<comment type="similarity">
    <text evidence="3">Belongs to the otopetrin family.</text>
</comment>
<feature type="region of interest" description="Disordered" evidence="16">
    <location>
        <begin position="272"/>
        <end position="306"/>
    </location>
</feature>
<evidence type="ECO:0000256" key="4">
    <source>
        <dbReference type="ARBA" id="ARBA00008025"/>
    </source>
</evidence>
<dbReference type="PROSITE" id="PS50859">
    <property type="entry name" value="LONGIN"/>
    <property type="match status" value="1"/>
</dbReference>
<evidence type="ECO:0000256" key="17">
    <source>
        <dbReference type="SAM" id="Phobius"/>
    </source>
</evidence>
<protein>
    <submittedName>
        <fullName evidence="20">Vesicle-associated membrane protein 7</fullName>
    </submittedName>
</protein>
<dbReference type="Gene3D" id="3.30.450.50">
    <property type="entry name" value="Longin domain"/>
    <property type="match status" value="1"/>
</dbReference>
<evidence type="ECO:0000313" key="21">
    <source>
        <dbReference type="Proteomes" id="UP000053825"/>
    </source>
</evidence>
<feature type="transmembrane region" description="Helical" evidence="17">
    <location>
        <begin position="867"/>
        <end position="889"/>
    </location>
</feature>
<dbReference type="InterPro" id="IPR004878">
    <property type="entry name" value="Otopetrin"/>
</dbReference>
<dbReference type="OrthoDB" id="248747at2759"/>
<feature type="transmembrane region" description="Helical" evidence="17">
    <location>
        <begin position="566"/>
        <end position="585"/>
    </location>
</feature>
<keyword evidence="6" id="KW-1003">Cell membrane</keyword>
<sequence>MSILYTVVARGTTVLSEYASCVGNFHEVTENVLLQIPPENNKLTYTQNNFLFHYICEDGYVFMCVTDSEYQRSRAFLYLTEIQRRFLSAYGQDVHTAVPYAINTDFGRTLASTMKHYNDSNQDIETLATVLSDFDELKDIMGKNIDSVAARGVKLDLLVNKTENLSVNSYTFRNRSRNLSRSMFWKNVKIYVIVAVILIGIDSDIEEVTRPGDNNSDPMMENHLEENGNELPLIEDITTIPEEASEELREEEEAAALEAAMRTPEGPIINTEAEKPLQQPPPQLSTLAPQDWPGLPAALPSPASPSAVIVSPETLSRHSSSSPSRAHRPPQFALALPCSSQPISAVCYPAPAFLDVAEDRKWKKLGCWPGLPAALPSPASPSAVIVSPETLSRHSSSSPSRAHRPPQFALALPCSSQPISAVCYPAPAFLDVAEDRKWKKLGWRETMSFDVGNRDEMIEIVENIGDNSDALATTFSALYGKLLVVMGIAFPMAEVISTYIPPSFYEGFYLYLYFGSMIFLVYMYATLLRDGKPKSSKSRSVNRRSSDVFLLFSLEFSLPAQHYGSFYLRMGAVAFGIGSMIYSGLEFGQYFELERNTKCHNIMLALTPATRMAFIFIQMYFIFLNNEQMKVYRHRVVARFGLMHMIGTNLSVWLNVLVQETKHEILTFYDPENNTLKISHRLGAKVNLNLGGHSHYHHGEHLRLPRGLKGPHHMYECRRTNIMGSLVQDASPFLFPCTIEYSLICAAILYVMWKNISKVAFSQPKTPPGSRHHTHAYRRSPHHYSVDCARAHKGLFVGILILVLTIISLILFFVLISRPELVSFAVTEVNVCELTLYGMSTMATLIGMFQMRKLRYDGNRNLELDNILLVAAQTGMFIYSTFTIIGAQFTLAKHTVLVLITALASVLQTTFQTIFILDASRRSVATAKQIRRKPGREIVTFLLVTNLAMWAINTLEKSRAESHPVQLHFYGLWAWTIITHVSMPLAIFYRFHSTVCLCEVWKRAYKVKPTYM</sequence>
<evidence type="ECO:0000256" key="7">
    <source>
        <dbReference type="ARBA" id="ARBA00022692"/>
    </source>
</evidence>
<feature type="transmembrane region" description="Helical" evidence="17">
    <location>
        <begin position="636"/>
        <end position="658"/>
    </location>
</feature>
<dbReference type="AlphaFoldDB" id="A0A0L7R7U6"/>
<keyword evidence="13" id="KW-0407">Ion channel</keyword>
<evidence type="ECO:0000256" key="6">
    <source>
        <dbReference type="ARBA" id="ARBA00022475"/>
    </source>
</evidence>
<evidence type="ECO:0000256" key="16">
    <source>
        <dbReference type="SAM" id="MobiDB-lite"/>
    </source>
</evidence>
<dbReference type="SUPFAM" id="SSF58038">
    <property type="entry name" value="SNARE fusion complex"/>
    <property type="match status" value="1"/>
</dbReference>
<evidence type="ECO:0000256" key="3">
    <source>
        <dbReference type="ARBA" id="ARBA00006513"/>
    </source>
</evidence>
<evidence type="ECO:0000256" key="2">
    <source>
        <dbReference type="ARBA" id="ARBA00004651"/>
    </source>
</evidence>
<feature type="transmembrane region" description="Helical" evidence="17">
    <location>
        <begin position="938"/>
        <end position="955"/>
    </location>
</feature>
<dbReference type="SMART" id="SM01270">
    <property type="entry name" value="Longin"/>
    <property type="match status" value="1"/>
</dbReference>
<reference evidence="20 21" key="1">
    <citation type="submission" date="2015-07" db="EMBL/GenBank/DDBJ databases">
        <title>The genome of Habropoda laboriosa.</title>
        <authorList>
            <person name="Pan H."/>
            <person name="Kapheim K."/>
        </authorList>
    </citation>
    <scope>NUCLEOTIDE SEQUENCE [LARGE SCALE GENOMIC DNA]</scope>
    <source>
        <strain evidence="20">0110345459</strain>
    </source>
</reference>
<dbReference type="PROSITE" id="PS00417">
    <property type="entry name" value="SYNAPTOBREVIN"/>
    <property type="match status" value="1"/>
</dbReference>
<keyword evidence="8" id="KW-0375">Hydrogen ion transport</keyword>
<dbReference type="Pfam" id="PF13774">
    <property type="entry name" value="Longin"/>
    <property type="match status" value="1"/>
</dbReference>
<feature type="transmembrane region" description="Helical" evidence="17">
    <location>
        <begin position="733"/>
        <end position="753"/>
    </location>
</feature>
<keyword evidence="5" id="KW-0813">Transport</keyword>
<feature type="transmembrane region" description="Helical" evidence="17">
    <location>
        <begin position="508"/>
        <end position="528"/>
    </location>
</feature>
<comment type="similarity">
    <text evidence="4">Belongs to the synaptobrevin family.</text>
</comment>
<evidence type="ECO:0000256" key="8">
    <source>
        <dbReference type="ARBA" id="ARBA00022781"/>
    </source>
</evidence>
<keyword evidence="15" id="KW-0175">Coiled coil</keyword>
<dbReference type="Proteomes" id="UP000053825">
    <property type="component" value="Unassembled WGS sequence"/>
</dbReference>
<evidence type="ECO:0000256" key="11">
    <source>
        <dbReference type="ARBA" id="ARBA00023065"/>
    </source>
</evidence>
<dbReference type="PANTHER" id="PTHR21522">
    <property type="entry name" value="PROTON CHANNEL OTOP"/>
    <property type="match status" value="1"/>
</dbReference>
<dbReference type="EMBL" id="KQ414638">
    <property type="protein sequence ID" value="KOC66914.1"/>
    <property type="molecule type" value="Genomic_DNA"/>
</dbReference>
<dbReference type="PANTHER" id="PTHR21522:SF61">
    <property type="entry name" value="PROTON CHANNEL OTOPLC"/>
    <property type="match status" value="1"/>
</dbReference>
<dbReference type="GO" id="GO:0016192">
    <property type="term" value="P:vesicle-mediated transport"/>
    <property type="evidence" value="ECO:0007669"/>
    <property type="project" value="InterPro"/>
</dbReference>
<evidence type="ECO:0000259" key="18">
    <source>
        <dbReference type="PROSITE" id="PS50859"/>
    </source>
</evidence>
<feature type="compositionally biased region" description="Low complexity" evidence="16">
    <location>
        <begin position="284"/>
        <end position="306"/>
    </location>
</feature>
<keyword evidence="10 17" id="KW-1133">Transmembrane helix</keyword>
<keyword evidence="9" id="KW-0653">Protein transport</keyword>
<feature type="transmembrane region" description="Helical" evidence="17">
    <location>
        <begin position="795"/>
        <end position="816"/>
    </location>
</feature>
<dbReference type="PROSITE" id="PS50892">
    <property type="entry name" value="V_SNARE"/>
    <property type="match status" value="1"/>
</dbReference>
<dbReference type="InterPro" id="IPR042855">
    <property type="entry name" value="V_SNARE_CC"/>
</dbReference>
<dbReference type="GO" id="GO:0005794">
    <property type="term" value="C:Golgi apparatus"/>
    <property type="evidence" value="ECO:0007669"/>
    <property type="project" value="UniProtKB-SubCell"/>
</dbReference>
<dbReference type="InterPro" id="IPR011012">
    <property type="entry name" value="Longin-like_dom_sf"/>
</dbReference>
<evidence type="ECO:0000256" key="15">
    <source>
        <dbReference type="PROSITE-ProRule" id="PRU00290"/>
    </source>
</evidence>
<proteinExistence type="inferred from homology"/>
<organism evidence="20 21">
    <name type="scientific">Habropoda laboriosa</name>
    <dbReference type="NCBI Taxonomy" id="597456"/>
    <lineage>
        <taxon>Eukaryota</taxon>
        <taxon>Metazoa</taxon>
        <taxon>Ecdysozoa</taxon>
        <taxon>Arthropoda</taxon>
        <taxon>Hexapoda</taxon>
        <taxon>Insecta</taxon>
        <taxon>Pterygota</taxon>
        <taxon>Neoptera</taxon>
        <taxon>Endopterygota</taxon>
        <taxon>Hymenoptera</taxon>
        <taxon>Apocrita</taxon>
        <taxon>Aculeata</taxon>
        <taxon>Apoidea</taxon>
        <taxon>Anthophila</taxon>
        <taxon>Apidae</taxon>
        <taxon>Habropoda</taxon>
    </lineage>
</organism>
<feature type="transmembrane region" description="Helical" evidence="17">
    <location>
        <begin position="822"/>
        <end position="846"/>
    </location>
</feature>
<accession>A0A0L7R7U6</accession>
<keyword evidence="21" id="KW-1185">Reference proteome</keyword>